<gene>
    <name evidence="1" type="ORF">SMTD_LOCUS1111</name>
</gene>
<accession>A0A3P7XLX0</accession>
<protein>
    <submittedName>
        <fullName evidence="1">Uncharacterized protein</fullName>
    </submittedName>
</protein>
<sequence>MFNIIIRSVETNNSTVTLGCDSSSGALIRFTTS</sequence>
<evidence type="ECO:0000313" key="1">
    <source>
        <dbReference type="EMBL" id="VDO75550.1"/>
    </source>
</evidence>
<evidence type="ECO:0000313" key="2">
    <source>
        <dbReference type="Proteomes" id="UP000269396"/>
    </source>
</evidence>
<reference evidence="1 2" key="1">
    <citation type="submission" date="2018-11" db="EMBL/GenBank/DDBJ databases">
        <authorList>
            <consortium name="Pathogen Informatics"/>
        </authorList>
    </citation>
    <scope>NUCLEOTIDE SEQUENCE [LARGE SCALE GENOMIC DNA]</scope>
    <source>
        <strain>Denwood</strain>
        <strain evidence="2">Zambia</strain>
    </source>
</reference>
<dbReference type="Proteomes" id="UP000269396">
    <property type="component" value="Unassembled WGS sequence"/>
</dbReference>
<organism evidence="1 2">
    <name type="scientific">Schistosoma mattheei</name>
    <dbReference type="NCBI Taxonomy" id="31246"/>
    <lineage>
        <taxon>Eukaryota</taxon>
        <taxon>Metazoa</taxon>
        <taxon>Spiralia</taxon>
        <taxon>Lophotrochozoa</taxon>
        <taxon>Platyhelminthes</taxon>
        <taxon>Trematoda</taxon>
        <taxon>Digenea</taxon>
        <taxon>Strigeidida</taxon>
        <taxon>Schistosomatoidea</taxon>
        <taxon>Schistosomatidae</taxon>
        <taxon>Schistosoma</taxon>
    </lineage>
</organism>
<proteinExistence type="predicted"/>
<dbReference type="EMBL" id="UZAL01001150">
    <property type="protein sequence ID" value="VDO75550.1"/>
    <property type="molecule type" value="Genomic_DNA"/>
</dbReference>
<keyword evidence="2" id="KW-1185">Reference proteome</keyword>
<name>A0A3P7XLX0_9TREM</name>
<dbReference type="AlphaFoldDB" id="A0A3P7XLX0"/>